<evidence type="ECO:0000256" key="1">
    <source>
        <dbReference type="SAM" id="MobiDB-lite"/>
    </source>
</evidence>
<name>A0ABQ9F6C0_TEGGR</name>
<evidence type="ECO:0000313" key="2">
    <source>
        <dbReference type="EMBL" id="KAJ8312935.1"/>
    </source>
</evidence>
<keyword evidence="3" id="KW-1185">Reference proteome</keyword>
<evidence type="ECO:0000313" key="3">
    <source>
        <dbReference type="Proteomes" id="UP001217089"/>
    </source>
</evidence>
<feature type="region of interest" description="Disordered" evidence="1">
    <location>
        <begin position="21"/>
        <end position="48"/>
    </location>
</feature>
<accession>A0ABQ9F6C0</accession>
<comment type="caution">
    <text evidence="2">The sequence shown here is derived from an EMBL/GenBank/DDBJ whole genome shotgun (WGS) entry which is preliminary data.</text>
</comment>
<sequence>MDFIKYQQMIKEIMATKRQYAKDLSEEPEPKSSKHLHSDTTDGNRTSIMSTESATTEVTYHSKFWGPYLSDRQWGTVREDCSADGDCDLSYNVLSEIFIYRIKVNKGDKQIKYATTTMIRLRITLRLTTLRLSDILLFCKYLALLAINEILILKTVLLHISHLPFSVIESIF</sequence>
<dbReference type="EMBL" id="JARBDR010000440">
    <property type="protein sequence ID" value="KAJ8312935.1"/>
    <property type="molecule type" value="Genomic_DNA"/>
</dbReference>
<feature type="compositionally biased region" description="Basic and acidic residues" evidence="1">
    <location>
        <begin position="21"/>
        <end position="42"/>
    </location>
</feature>
<reference evidence="2 3" key="1">
    <citation type="submission" date="2022-12" db="EMBL/GenBank/DDBJ databases">
        <title>Chromosome-level genome of Tegillarca granosa.</title>
        <authorList>
            <person name="Kim J."/>
        </authorList>
    </citation>
    <scope>NUCLEOTIDE SEQUENCE [LARGE SCALE GENOMIC DNA]</scope>
    <source>
        <strain evidence="2">Teg-2019</strain>
        <tissue evidence="2">Adductor muscle</tissue>
    </source>
</reference>
<gene>
    <name evidence="2" type="ORF">KUTeg_010308</name>
</gene>
<organism evidence="2 3">
    <name type="scientific">Tegillarca granosa</name>
    <name type="common">Malaysian cockle</name>
    <name type="synonym">Anadara granosa</name>
    <dbReference type="NCBI Taxonomy" id="220873"/>
    <lineage>
        <taxon>Eukaryota</taxon>
        <taxon>Metazoa</taxon>
        <taxon>Spiralia</taxon>
        <taxon>Lophotrochozoa</taxon>
        <taxon>Mollusca</taxon>
        <taxon>Bivalvia</taxon>
        <taxon>Autobranchia</taxon>
        <taxon>Pteriomorphia</taxon>
        <taxon>Arcoida</taxon>
        <taxon>Arcoidea</taxon>
        <taxon>Arcidae</taxon>
        <taxon>Tegillarca</taxon>
    </lineage>
</organism>
<protein>
    <submittedName>
        <fullName evidence="2">Uncharacterized protein</fullName>
    </submittedName>
</protein>
<proteinExistence type="predicted"/>
<dbReference type="Proteomes" id="UP001217089">
    <property type="component" value="Unassembled WGS sequence"/>
</dbReference>